<comment type="subcellular location">
    <subcellularLocation>
        <location evidence="2">Cytoplasm</location>
    </subcellularLocation>
</comment>
<evidence type="ECO:0000256" key="1">
    <source>
        <dbReference type="ARBA" id="ARBA00003041"/>
    </source>
</evidence>
<organism evidence="12 13">
    <name type="scientific">Kushneria aurantia</name>
    <dbReference type="NCBI Taxonomy" id="504092"/>
    <lineage>
        <taxon>Bacteria</taxon>
        <taxon>Pseudomonadati</taxon>
        <taxon>Pseudomonadota</taxon>
        <taxon>Gammaproteobacteria</taxon>
        <taxon>Oceanospirillales</taxon>
        <taxon>Halomonadaceae</taxon>
        <taxon>Kushneria</taxon>
    </lineage>
</organism>
<dbReference type="InterPro" id="IPR018035">
    <property type="entry name" value="Flagellar_FliH/T3SS_HrpE"/>
</dbReference>
<dbReference type="InterPro" id="IPR000563">
    <property type="entry name" value="Flag_FliH"/>
</dbReference>
<keyword evidence="12" id="KW-0966">Cell projection</keyword>
<evidence type="ECO:0000256" key="4">
    <source>
        <dbReference type="ARBA" id="ARBA00016507"/>
    </source>
</evidence>
<dbReference type="PANTHER" id="PTHR34982">
    <property type="entry name" value="YOP PROTEINS TRANSLOCATION PROTEIN L"/>
    <property type="match status" value="1"/>
</dbReference>
<dbReference type="EMBL" id="JBHLVX010000017">
    <property type="protein sequence ID" value="MFC0267303.1"/>
    <property type="molecule type" value="Genomic_DNA"/>
</dbReference>
<keyword evidence="8" id="KW-0653">Protein transport</keyword>
<comment type="function">
    <text evidence="1">Needed for flagellar regrowth and assembly.</text>
</comment>
<evidence type="ECO:0000256" key="5">
    <source>
        <dbReference type="ARBA" id="ARBA00022448"/>
    </source>
</evidence>
<feature type="region of interest" description="Disordered" evidence="10">
    <location>
        <begin position="1"/>
        <end position="80"/>
    </location>
</feature>
<dbReference type="Pfam" id="PF02108">
    <property type="entry name" value="FliH"/>
    <property type="match status" value="1"/>
</dbReference>
<evidence type="ECO:0000256" key="7">
    <source>
        <dbReference type="ARBA" id="ARBA00022795"/>
    </source>
</evidence>
<keyword evidence="7" id="KW-1005">Bacterial flagellum biogenesis</keyword>
<sequence>MSERDKGTGQWQRWEMNNLERRTARTSAQHSKEASAAHDDTSSTGAGQPTGPQRRREDKQRRDAFEKARREGYEKGQQEGHEAGYAAGLEQGRAQAHEEYQHQLSQRLEQELEPMTRLVQSFDSAADRLSEDIAYSLVELALETGRQLAGRALELAPEHILDDIEKLMNEHPTLNGSPRICIHPDDLVMVQEQLGDLLGDMGWRLSSDSNMARGDCRLETDQREIDATREDRWERLRHAVGHGKH</sequence>
<evidence type="ECO:0000256" key="10">
    <source>
        <dbReference type="SAM" id="MobiDB-lite"/>
    </source>
</evidence>
<feature type="domain" description="Flagellar assembly protein FliH/Type III secretion system HrpE" evidence="11">
    <location>
        <begin position="110"/>
        <end position="236"/>
    </location>
</feature>
<protein>
    <recommendedName>
        <fullName evidence="4">Flagellar assembly protein FliH</fullName>
    </recommendedName>
</protein>
<keyword evidence="12" id="KW-0969">Cilium</keyword>
<keyword evidence="13" id="KW-1185">Reference proteome</keyword>
<keyword evidence="5" id="KW-0813">Transport</keyword>
<dbReference type="RefSeq" id="WP_019952160.1">
    <property type="nucleotide sequence ID" value="NZ_JBHLVX010000017.1"/>
</dbReference>
<accession>A0ABV6G0X6</accession>
<feature type="compositionally biased region" description="Basic and acidic residues" evidence="10">
    <location>
        <begin position="54"/>
        <end position="80"/>
    </location>
</feature>
<evidence type="ECO:0000313" key="13">
    <source>
        <dbReference type="Proteomes" id="UP001589814"/>
    </source>
</evidence>
<evidence type="ECO:0000256" key="2">
    <source>
        <dbReference type="ARBA" id="ARBA00004496"/>
    </source>
</evidence>
<evidence type="ECO:0000256" key="6">
    <source>
        <dbReference type="ARBA" id="ARBA00022490"/>
    </source>
</evidence>
<dbReference type="PANTHER" id="PTHR34982:SF1">
    <property type="entry name" value="FLAGELLAR ASSEMBLY PROTEIN FLIH"/>
    <property type="match status" value="1"/>
</dbReference>
<evidence type="ECO:0000256" key="8">
    <source>
        <dbReference type="ARBA" id="ARBA00022927"/>
    </source>
</evidence>
<dbReference type="PRINTS" id="PR01003">
    <property type="entry name" value="FLGFLIH"/>
</dbReference>
<proteinExistence type="inferred from homology"/>
<evidence type="ECO:0000259" key="11">
    <source>
        <dbReference type="Pfam" id="PF02108"/>
    </source>
</evidence>
<reference evidence="12 13" key="1">
    <citation type="submission" date="2024-09" db="EMBL/GenBank/DDBJ databases">
        <authorList>
            <person name="Sun Q."/>
            <person name="Mori K."/>
        </authorList>
    </citation>
    <scope>NUCLEOTIDE SEQUENCE [LARGE SCALE GENOMIC DNA]</scope>
    <source>
        <strain evidence="12 13">CCM 7415</strain>
    </source>
</reference>
<dbReference type="Proteomes" id="UP001589814">
    <property type="component" value="Unassembled WGS sequence"/>
</dbReference>
<evidence type="ECO:0000313" key="12">
    <source>
        <dbReference type="EMBL" id="MFC0267303.1"/>
    </source>
</evidence>
<gene>
    <name evidence="12" type="ORF">ACFFHW_04715</name>
</gene>
<comment type="similarity">
    <text evidence="3">Belongs to the FliH family.</text>
</comment>
<keyword evidence="6" id="KW-0963">Cytoplasm</keyword>
<feature type="compositionally biased region" description="Basic and acidic residues" evidence="10">
    <location>
        <begin position="30"/>
        <end position="41"/>
    </location>
</feature>
<evidence type="ECO:0000256" key="9">
    <source>
        <dbReference type="ARBA" id="ARBA00023225"/>
    </source>
</evidence>
<name>A0ABV6G0X6_9GAMM</name>
<keyword evidence="9" id="KW-1006">Bacterial flagellum protein export</keyword>
<comment type="caution">
    <text evidence="12">The sequence shown here is derived from an EMBL/GenBank/DDBJ whole genome shotgun (WGS) entry which is preliminary data.</text>
</comment>
<feature type="compositionally biased region" description="Polar residues" evidence="10">
    <location>
        <begin position="42"/>
        <end position="51"/>
    </location>
</feature>
<keyword evidence="12" id="KW-0282">Flagellum</keyword>
<evidence type="ECO:0000256" key="3">
    <source>
        <dbReference type="ARBA" id="ARBA00006602"/>
    </source>
</evidence>
<dbReference type="InterPro" id="IPR051472">
    <property type="entry name" value="T3SS_Stator/FliH"/>
</dbReference>